<keyword evidence="4" id="KW-1185">Reference proteome</keyword>
<dbReference type="Gene3D" id="2.60.120.430">
    <property type="entry name" value="Galactose-binding lectin"/>
    <property type="match status" value="1"/>
</dbReference>
<dbReference type="Proteomes" id="UP000428333">
    <property type="component" value="Linkage Group LG01"/>
</dbReference>
<feature type="non-terminal residue" evidence="3">
    <location>
        <position position="1"/>
    </location>
</feature>
<proteinExistence type="predicted"/>
<dbReference type="AlphaFoldDB" id="A0A6A4MET7"/>
<dbReference type="OrthoDB" id="1746734at2759"/>
<dbReference type="PANTHER" id="PTHR45631:SF202">
    <property type="entry name" value="SENESCENCE-INDUCED RECEPTOR-LIKE SERINE_THREONINE-PROTEIN KINASE"/>
    <property type="match status" value="1"/>
</dbReference>
<reference evidence="3 4" key="1">
    <citation type="journal article" date="2019" name="Genome Biol. Evol.">
        <title>The Rhododendron genome and chromosomal organization provide insight into shared whole-genome duplications across the heath family (Ericaceae).</title>
        <authorList>
            <person name="Soza V.L."/>
            <person name="Lindsley D."/>
            <person name="Waalkes A."/>
            <person name="Ramage E."/>
            <person name="Patwardhan R.P."/>
            <person name="Burton J.N."/>
            <person name="Adey A."/>
            <person name="Kumar A."/>
            <person name="Qiu R."/>
            <person name="Shendure J."/>
            <person name="Hall B."/>
        </authorList>
    </citation>
    <scope>NUCLEOTIDE SEQUENCE [LARGE SCALE GENOMIC DNA]</scope>
    <source>
        <strain evidence="3">RSF 1966-606</strain>
    </source>
</reference>
<dbReference type="PANTHER" id="PTHR45631">
    <property type="entry name" value="OS07G0107800 PROTEIN-RELATED"/>
    <property type="match status" value="1"/>
</dbReference>
<dbReference type="InterPro" id="IPR024788">
    <property type="entry name" value="Malectin-like_Carb-bd_dom"/>
</dbReference>
<dbReference type="GO" id="GO:0016020">
    <property type="term" value="C:membrane"/>
    <property type="evidence" value="ECO:0007669"/>
    <property type="project" value="UniProtKB-SubCell"/>
</dbReference>
<sequence>MEGNSSQHNKIEVGQVVFERGDGAGIEASQAVVAAGTGGYWGSSRPLVVVATGWRWELSVVVGEIWERKERRKKGCEKREEDGGDYKLNKKKYSADVYDRIWFPVNPSFSWEAFRASSYRNTDALTANDYKPPYQVMATAVMPVDGSNSLDFWFEVDYPKLYNVYMHFAEIGTAEQERELDIYINDAPWSLGVATDFSRPVTVNGTYSLGADSLSFSIRATSQSTLPPILNALEIYEVLELQSPTPTHQSECELPLINSYSYLFISAFST</sequence>
<evidence type="ECO:0000256" key="1">
    <source>
        <dbReference type="ARBA" id="ARBA00004167"/>
    </source>
</evidence>
<organism evidence="3 4">
    <name type="scientific">Rhododendron williamsianum</name>
    <dbReference type="NCBI Taxonomy" id="262921"/>
    <lineage>
        <taxon>Eukaryota</taxon>
        <taxon>Viridiplantae</taxon>
        <taxon>Streptophyta</taxon>
        <taxon>Embryophyta</taxon>
        <taxon>Tracheophyta</taxon>
        <taxon>Spermatophyta</taxon>
        <taxon>Magnoliopsida</taxon>
        <taxon>eudicotyledons</taxon>
        <taxon>Gunneridae</taxon>
        <taxon>Pentapetalae</taxon>
        <taxon>asterids</taxon>
        <taxon>Ericales</taxon>
        <taxon>Ericaceae</taxon>
        <taxon>Ericoideae</taxon>
        <taxon>Rhodoreae</taxon>
        <taxon>Rhododendron</taxon>
    </lineage>
</organism>
<dbReference type="Pfam" id="PF12819">
    <property type="entry name" value="Malectin_like"/>
    <property type="match status" value="1"/>
</dbReference>
<feature type="domain" description="Malectin-like" evidence="2">
    <location>
        <begin position="91"/>
        <end position="238"/>
    </location>
</feature>
<evidence type="ECO:0000313" key="3">
    <source>
        <dbReference type="EMBL" id="KAE9468010.1"/>
    </source>
</evidence>
<name>A0A6A4MET7_9ERIC</name>
<accession>A0A6A4MET7</accession>
<protein>
    <recommendedName>
        <fullName evidence="2">Malectin-like domain-containing protein</fullName>
    </recommendedName>
</protein>
<evidence type="ECO:0000259" key="2">
    <source>
        <dbReference type="Pfam" id="PF12819"/>
    </source>
</evidence>
<evidence type="ECO:0000313" key="4">
    <source>
        <dbReference type="Proteomes" id="UP000428333"/>
    </source>
</evidence>
<gene>
    <name evidence="3" type="ORF">C3L33_00152</name>
</gene>
<dbReference type="EMBL" id="QEFC01000003">
    <property type="protein sequence ID" value="KAE9468010.1"/>
    <property type="molecule type" value="Genomic_DNA"/>
</dbReference>
<comment type="caution">
    <text evidence="3">The sequence shown here is derived from an EMBL/GenBank/DDBJ whole genome shotgun (WGS) entry which is preliminary data.</text>
</comment>
<comment type="subcellular location">
    <subcellularLocation>
        <location evidence="1">Membrane</location>
        <topology evidence="1">Single-pass membrane protein</topology>
    </subcellularLocation>
</comment>